<reference evidence="2 3" key="1">
    <citation type="submission" date="2022-04" db="EMBL/GenBank/DDBJ databases">
        <title>Positive selection, recombination, and allopatry shape intraspecific diversity of widespread and dominant cyanobacteria.</title>
        <authorList>
            <person name="Wei J."/>
            <person name="Shu W."/>
            <person name="Hu C."/>
        </authorList>
    </citation>
    <scope>NUCLEOTIDE SEQUENCE [LARGE SCALE GENOMIC DNA]</scope>
    <source>
        <strain evidence="2 3">AS-A4</strain>
    </source>
</reference>
<name>A0ABV0KGP9_9CYAN</name>
<dbReference type="Pfam" id="PF00498">
    <property type="entry name" value="FHA"/>
    <property type="match status" value="1"/>
</dbReference>
<dbReference type="InterPro" id="IPR050923">
    <property type="entry name" value="Cell_Proc_Reg/RNA_Proc"/>
</dbReference>
<evidence type="ECO:0000313" key="3">
    <source>
        <dbReference type="Proteomes" id="UP001476950"/>
    </source>
</evidence>
<sequence>MLDSQSLAEYSSQVLNASGNAELEQRLGLYRVFLKLYEHHRSLLDEILDLENTGTKSRKHTALQYVQGFVQDQQVRIVTNLLNGKTQSVLQPQSIWVIGRDRKMALSIQDKRLSRRHAAIQHIADQGFYLIDFKSTNGTFVNGEPVQHCVLLKDGDQIRLGSLAFTFFICHKPKTAEALPDNLINQVNDARHTYHSSMNDSTVTESGLPYPSADWEKPLTADAKETSIFLRSPGSGKALPPEPLPYPISMTEQADILDRFMRRPTPDSRN</sequence>
<evidence type="ECO:0000313" key="2">
    <source>
        <dbReference type="EMBL" id="MEP1058232.1"/>
    </source>
</evidence>
<gene>
    <name evidence="2" type="ORF">NDI38_07235</name>
</gene>
<dbReference type="PANTHER" id="PTHR23308">
    <property type="entry name" value="NUCLEAR INHIBITOR OF PROTEIN PHOSPHATASE-1"/>
    <property type="match status" value="1"/>
</dbReference>
<dbReference type="InterPro" id="IPR008984">
    <property type="entry name" value="SMAD_FHA_dom_sf"/>
</dbReference>
<dbReference type="RefSeq" id="WP_190454906.1">
    <property type="nucleotide sequence ID" value="NZ_JAMPLM010000004.1"/>
</dbReference>
<feature type="domain" description="FHA" evidence="1">
    <location>
        <begin position="96"/>
        <end position="146"/>
    </location>
</feature>
<dbReference type="Proteomes" id="UP001476950">
    <property type="component" value="Unassembled WGS sequence"/>
</dbReference>
<keyword evidence="3" id="KW-1185">Reference proteome</keyword>
<organism evidence="2 3">
    <name type="scientific">Stenomitos frigidus AS-A4</name>
    <dbReference type="NCBI Taxonomy" id="2933935"/>
    <lineage>
        <taxon>Bacteria</taxon>
        <taxon>Bacillati</taxon>
        <taxon>Cyanobacteriota</taxon>
        <taxon>Cyanophyceae</taxon>
        <taxon>Leptolyngbyales</taxon>
        <taxon>Leptolyngbyaceae</taxon>
        <taxon>Stenomitos</taxon>
    </lineage>
</organism>
<dbReference type="PROSITE" id="PS50006">
    <property type="entry name" value="FHA_DOMAIN"/>
    <property type="match status" value="1"/>
</dbReference>
<protein>
    <submittedName>
        <fullName evidence="2">FHA domain-containing protein</fullName>
    </submittedName>
</protein>
<dbReference type="EMBL" id="JAMPLM010000004">
    <property type="protein sequence ID" value="MEP1058232.1"/>
    <property type="molecule type" value="Genomic_DNA"/>
</dbReference>
<dbReference type="CDD" id="cd00060">
    <property type="entry name" value="FHA"/>
    <property type="match status" value="1"/>
</dbReference>
<dbReference type="Gene3D" id="2.60.200.20">
    <property type="match status" value="1"/>
</dbReference>
<proteinExistence type="predicted"/>
<comment type="caution">
    <text evidence="2">The sequence shown here is derived from an EMBL/GenBank/DDBJ whole genome shotgun (WGS) entry which is preliminary data.</text>
</comment>
<dbReference type="SMART" id="SM00240">
    <property type="entry name" value="FHA"/>
    <property type="match status" value="1"/>
</dbReference>
<evidence type="ECO:0000259" key="1">
    <source>
        <dbReference type="PROSITE" id="PS50006"/>
    </source>
</evidence>
<dbReference type="SUPFAM" id="SSF49879">
    <property type="entry name" value="SMAD/FHA domain"/>
    <property type="match status" value="1"/>
</dbReference>
<dbReference type="InterPro" id="IPR000253">
    <property type="entry name" value="FHA_dom"/>
</dbReference>
<accession>A0ABV0KGP9</accession>